<sequence>MNIEKSESAVMESDAVEKRPFKGNDEEKESDAKKAKISDSIDGKEPNNASDSEEEEEEFDDEGTAKLFAIMSDDRFADVILVAANNVEIKSHRNILGYYANKLAKIFENSTEIPVRISAEEFEAVIVKAALKFLYGKTYAIRYKEKDVSNFAEKFEIKCLMEATNYEPENAKSAFSYWMRGKNNPKNCIPISAYRDAFQDLPDKNKWEKMAGDDRLRYEEEMKLYKRRKLIIEKISDS</sequence>
<protein>
    <submittedName>
        <fullName evidence="2">BTB domain-containing protein</fullName>
    </submittedName>
</protein>
<organism evidence="1 2">
    <name type="scientific">Panagrolaimus sp. ES5</name>
    <dbReference type="NCBI Taxonomy" id="591445"/>
    <lineage>
        <taxon>Eukaryota</taxon>
        <taxon>Metazoa</taxon>
        <taxon>Ecdysozoa</taxon>
        <taxon>Nematoda</taxon>
        <taxon>Chromadorea</taxon>
        <taxon>Rhabditida</taxon>
        <taxon>Tylenchina</taxon>
        <taxon>Panagrolaimomorpha</taxon>
        <taxon>Panagrolaimoidea</taxon>
        <taxon>Panagrolaimidae</taxon>
        <taxon>Panagrolaimus</taxon>
    </lineage>
</organism>
<proteinExistence type="predicted"/>
<reference evidence="2" key="1">
    <citation type="submission" date="2022-11" db="UniProtKB">
        <authorList>
            <consortium name="WormBaseParasite"/>
        </authorList>
    </citation>
    <scope>IDENTIFICATION</scope>
</reference>
<evidence type="ECO:0000313" key="1">
    <source>
        <dbReference type="Proteomes" id="UP000887579"/>
    </source>
</evidence>
<evidence type="ECO:0000313" key="2">
    <source>
        <dbReference type="WBParaSite" id="ES5_v2.g18343.t1"/>
    </source>
</evidence>
<accession>A0AC34FLS6</accession>
<dbReference type="WBParaSite" id="ES5_v2.g18343.t1">
    <property type="protein sequence ID" value="ES5_v2.g18343.t1"/>
    <property type="gene ID" value="ES5_v2.g18343"/>
</dbReference>
<dbReference type="Proteomes" id="UP000887579">
    <property type="component" value="Unplaced"/>
</dbReference>
<name>A0AC34FLS6_9BILA</name>